<evidence type="ECO:0000256" key="1">
    <source>
        <dbReference type="SAM" id="MobiDB-lite"/>
    </source>
</evidence>
<accession>A0A183A305</accession>
<reference evidence="2 3" key="2">
    <citation type="submission" date="2018-11" db="EMBL/GenBank/DDBJ databases">
        <authorList>
            <consortium name="Pathogen Informatics"/>
        </authorList>
    </citation>
    <scope>NUCLEOTIDE SEQUENCE [LARGE SCALE GENOMIC DNA]</scope>
    <source>
        <strain evidence="2 3">Egypt</strain>
    </source>
</reference>
<gene>
    <name evidence="2" type="ORF">ECPE_LOCUS1340</name>
</gene>
<dbReference type="Proteomes" id="UP000272942">
    <property type="component" value="Unassembled WGS sequence"/>
</dbReference>
<feature type="region of interest" description="Disordered" evidence="1">
    <location>
        <begin position="61"/>
        <end position="110"/>
    </location>
</feature>
<sequence length="130" mass="14083">MAIIPPVRRSEQTGKPLCWQGGRLQSILLHDSFSQPGPKSRDSRVSAVVGSATVRAISARSSLSAPGMPRTFPRSVMGSARRRGRPPKRVSFNYRSSEPDGGNNDASSELPLSNLLVRGQSRKSGMFYIA</sequence>
<keyword evidence="3" id="KW-1185">Reference proteome</keyword>
<dbReference type="WBParaSite" id="ECPE_0000134001-mRNA-1">
    <property type="protein sequence ID" value="ECPE_0000134001-mRNA-1"/>
    <property type="gene ID" value="ECPE_0000134001"/>
</dbReference>
<organism evidence="4">
    <name type="scientific">Echinostoma caproni</name>
    <dbReference type="NCBI Taxonomy" id="27848"/>
    <lineage>
        <taxon>Eukaryota</taxon>
        <taxon>Metazoa</taxon>
        <taxon>Spiralia</taxon>
        <taxon>Lophotrochozoa</taxon>
        <taxon>Platyhelminthes</taxon>
        <taxon>Trematoda</taxon>
        <taxon>Digenea</taxon>
        <taxon>Plagiorchiida</taxon>
        <taxon>Echinostomata</taxon>
        <taxon>Echinostomatoidea</taxon>
        <taxon>Echinostomatidae</taxon>
        <taxon>Echinostoma</taxon>
    </lineage>
</organism>
<dbReference type="AlphaFoldDB" id="A0A183A305"/>
<evidence type="ECO:0000313" key="4">
    <source>
        <dbReference type="WBParaSite" id="ECPE_0000134001-mRNA-1"/>
    </source>
</evidence>
<evidence type="ECO:0000313" key="2">
    <source>
        <dbReference type="EMBL" id="VDP36898.1"/>
    </source>
</evidence>
<evidence type="ECO:0000313" key="3">
    <source>
        <dbReference type="Proteomes" id="UP000272942"/>
    </source>
</evidence>
<reference evidence="4" key="1">
    <citation type="submission" date="2016-06" db="UniProtKB">
        <authorList>
            <consortium name="WormBaseParasite"/>
        </authorList>
    </citation>
    <scope>IDENTIFICATION</scope>
</reference>
<proteinExistence type="predicted"/>
<protein>
    <submittedName>
        <fullName evidence="4">Movement protein</fullName>
    </submittedName>
</protein>
<dbReference type="EMBL" id="UZAN01007636">
    <property type="protein sequence ID" value="VDP36898.1"/>
    <property type="molecule type" value="Genomic_DNA"/>
</dbReference>
<name>A0A183A305_9TREM</name>